<dbReference type="KEGG" id="hni:W911_03510"/>
<dbReference type="Proteomes" id="UP000018542">
    <property type="component" value="Chromosome"/>
</dbReference>
<dbReference type="EMBL" id="CP006912">
    <property type="protein sequence ID" value="AHB49890.1"/>
    <property type="molecule type" value="Genomic_DNA"/>
</dbReference>
<reference evidence="1 2" key="1">
    <citation type="journal article" date="2014" name="Genome Announc.">
        <title>Complete Genome Sequence of Hyphomicrobium nitrativorans Strain NL23, a Denitrifying Bacterium Isolated from Biofilm of a Methanol-Fed Denitrification System Treating Seawater at the Montreal Biodome.</title>
        <authorList>
            <person name="Martineau C."/>
            <person name="Villeneuve C."/>
            <person name="Mauffrey F."/>
            <person name="Villemur R."/>
        </authorList>
    </citation>
    <scope>NUCLEOTIDE SEQUENCE [LARGE SCALE GENOMIC DNA]</scope>
    <source>
        <strain evidence="1">NL23</strain>
    </source>
</reference>
<name>V5SIJ8_9HYPH</name>
<accession>V5SIJ8</accession>
<dbReference type="RefSeq" id="WP_023786116.1">
    <property type="nucleotide sequence ID" value="NC_022997.1"/>
</dbReference>
<evidence type="ECO:0000313" key="2">
    <source>
        <dbReference type="Proteomes" id="UP000018542"/>
    </source>
</evidence>
<gene>
    <name evidence="1" type="ORF">W911_03510</name>
</gene>
<dbReference type="AlphaFoldDB" id="V5SIJ8"/>
<sequence>MPRFYEEAAHLLLIVLTHGVVLGVERNHLAVLYDFAGELDRVMAMRRSHADTAEILLDSMILWGFFDVPPDRRKRLLAIIGTFIGNLMTIRRPAA</sequence>
<proteinExistence type="predicted"/>
<protein>
    <submittedName>
        <fullName evidence="1">Uncharacterized protein</fullName>
    </submittedName>
</protein>
<keyword evidence="2" id="KW-1185">Reference proteome</keyword>
<organism evidence="1 2">
    <name type="scientific">Hyphomicrobium nitrativorans NL23</name>
    <dbReference type="NCBI Taxonomy" id="1029756"/>
    <lineage>
        <taxon>Bacteria</taxon>
        <taxon>Pseudomonadati</taxon>
        <taxon>Pseudomonadota</taxon>
        <taxon>Alphaproteobacteria</taxon>
        <taxon>Hyphomicrobiales</taxon>
        <taxon>Hyphomicrobiaceae</taxon>
        <taxon>Hyphomicrobium</taxon>
    </lineage>
</organism>
<dbReference type="PATRIC" id="fig|1029756.8.peg.732"/>
<dbReference type="STRING" id="1029756.W911_03510"/>
<dbReference type="HOGENOM" id="CLU_2369065_0_0_5"/>
<evidence type="ECO:0000313" key="1">
    <source>
        <dbReference type="EMBL" id="AHB49890.1"/>
    </source>
</evidence>